<keyword evidence="2 4" id="KW-0641">Proline biosynthesis</keyword>
<dbReference type="InterPro" id="IPR028939">
    <property type="entry name" value="P5C_Rdtase_cat_N"/>
</dbReference>
<feature type="domain" description="Pyrroline-5-carboxylate reductase catalytic N-terminal" evidence="5">
    <location>
        <begin position="15"/>
        <end position="113"/>
    </location>
</feature>
<dbReference type="Pfam" id="PF03807">
    <property type="entry name" value="F420_oxidored"/>
    <property type="match status" value="1"/>
</dbReference>
<comment type="catalytic activity">
    <reaction evidence="2">
        <text>L-proline + NAD(+) = (S)-1-pyrroline-5-carboxylate + NADH + 2 H(+)</text>
        <dbReference type="Rhea" id="RHEA:14105"/>
        <dbReference type="ChEBI" id="CHEBI:15378"/>
        <dbReference type="ChEBI" id="CHEBI:17388"/>
        <dbReference type="ChEBI" id="CHEBI:57540"/>
        <dbReference type="ChEBI" id="CHEBI:57945"/>
        <dbReference type="ChEBI" id="CHEBI:60039"/>
        <dbReference type="EC" id="1.5.1.2"/>
    </reaction>
</comment>
<sequence>MGHSSTQHALIEQSICFYGAGSMAEAILRGLVNRSVVIPGQVTMLNRNNQDRLQYLIQRYGVTVVSNETDRDQALQQAGIIVLAMKPIDAAAALRQLSPLLKPDQLLVSVIAGLEINTIQNLLGKKQPIARTMPNTSSTIGLGATGIVYSEEVSAEQRVTVRRLFEAVGTVTEIAENQMETLTGISGSGPAYIYYMMEAMIAAGVQGGLTHEQARELTIQTAIGAAHMVQQTGEDPAELRAKVTSPNGATAAAIKVFDDHQMKQTIIRGIERCAERSQEMGAALKEELS</sequence>
<dbReference type="Pfam" id="PF14748">
    <property type="entry name" value="P5CR_dimer"/>
    <property type="match status" value="1"/>
</dbReference>
<evidence type="ECO:0000256" key="3">
    <source>
        <dbReference type="NCBIfam" id="TIGR00112"/>
    </source>
</evidence>
<comment type="pathway">
    <text evidence="2 4">Amino-acid biosynthesis; L-proline biosynthesis; L-proline from L-glutamate 5-semialdehyde: step 1/1.</text>
</comment>
<comment type="subcellular location">
    <subcellularLocation>
        <location evidence="2">Cytoplasm</location>
    </subcellularLocation>
</comment>
<name>A0ABU1IUZ8_9BACL</name>
<dbReference type="SUPFAM" id="SSF48179">
    <property type="entry name" value="6-phosphogluconate dehydrogenase C-terminal domain-like"/>
    <property type="match status" value="1"/>
</dbReference>
<evidence type="ECO:0000259" key="5">
    <source>
        <dbReference type="Pfam" id="PF03807"/>
    </source>
</evidence>
<dbReference type="Proteomes" id="UP001185028">
    <property type="component" value="Unassembled WGS sequence"/>
</dbReference>
<keyword evidence="2" id="KW-0963">Cytoplasm</keyword>
<dbReference type="InterPro" id="IPR029036">
    <property type="entry name" value="P5CR_dimer"/>
</dbReference>
<dbReference type="PANTHER" id="PTHR11645:SF49">
    <property type="entry name" value="PYRROLINE-5-CARBOXYLATE REDUCTASE 1"/>
    <property type="match status" value="1"/>
</dbReference>
<dbReference type="NCBIfam" id="TIGR00112">
    <property type="entry name" value="proC"/>
    <property type="match status" value="1"/>
</dbReference>
<dbReference type="HAMAP" id="MF_01925">
    <property type="entry name" value="P5C_reductase"/>
    <property type="match status" value="1"/>
</dbReference>
<dbReference type="Gene3D" id="1.10.3730.10">
    <property type="entry name" value="ProC C-terminal domain-like"/>
    <property type="match status" value="1"/>
</dbReference>
<comment type="catalytic activity">
    <reaction evidence="2 4">
        <text>L-proline + NADP(+) = (S)-1-pyrroline-5-carboxylate + NADPH + 2 H(+)</text>
        <dbReference type="Rhea" id="RHEA:14109"/>
        <dbReference type="ChEBI" id="CHEBI:15378"/>
        <dbReference type="ChEBI" id="CHEBI:17388"/>
        <dbReference type="ChEBI" id="CHEBI:57783"/>
        <dbReference type="ChEBI" id="CHEBI:58349"/>
        <dbReference type="ChEBI" id="CHEBI:60039"/>
        <dbReference type="EC" id="1.5.1.2"/>
    </reaction>
</comment>
<proteinExistence type="inferred from homology"/>
<evidence type="ECO:0000256" key="2">
    <source>
        <dbReference type="HAMAP-Rule" id="MF_01925"/>
    </source>
</evidence>
<keyword evidence="2 4" id="KW-0521">NADP</keyword>
<dbReference type="InterPro" id="IPR036291">
    <property type="entry name" value="NAD(P)-bd_dom_sf"/>
</dbReference>
<dbReference type="RefSeq" id="WP_188775472.1">
    <property type="nucleotide sequence ID" value="NZ_BMMB01000004.1"/>
</dbReference>
<evidence type="ECO:0000259" key="6">
    <source>
        <dbReference type="Pfam" id="PF14748"/>
    </source>
</evidence>
<dbReference type="PIRSF" id="PIRSF000193">
    <property type="entry name" value="Pyrrol-5-carb_rd"/>
    <property type="match status" value="1"/>
</dbReference>
<reference evidence="7 8" key="1">
    <citation type="submission" date="2023-07" db="EMBL/GenBank/DDBJ databases">
        <title>Genomic Encyclopedia of Type Strains, Phase IV (KMG-IV): sequencing the most valuable type-strain genomes for metagenomic binning, comparative biology and taxonomic classification.</title>
        <authorList>
            <person name="Goeker M."/>
        </authorList>
    </citation>
    <scope>NUCLEOTIDE SEQUENCE [LARGE SCALE GENOMIC DNA]</scope>
    <source>
        <strain evidence="7 8">DSM 22170</strain>
    </source>
</reference>
<keyword evidence="8" id="KW-1185">Reference proteome</keyword>
<keyword evidence="2 4" id="KW-0560">Oxidoreductase</keyword>
<gene>
    <name evidence="2" type="primary">proC</name>
    <name evidence="7" type="ORF">JOC58_000955</name>
</gene>
<evidence type="ECO:0000256" key="4">
    <source>
        <dbReference type="RuleBase" id="RU003903"/>
    </source>
</evidence>
<dbReference type="PROSITE" id="PS00521">
    <property type="entry name" value="P5CR"/>
    <property type="match status" value="1"/>
</dbReference>
<feature type="domain" description="Pyrroline-5-carboxylate reductase dimerisation" evidence="6">
    <location>
        <begin position="176"/>
        <end position="280"/>
    </location>
</feature>
<dbReference type="EMBL" id="JAVDQH010000003">
    <property type="protein sequence ID" value="MDR6243070.1"/>
    <property type="molecule type" value="Genomic_DNA"/>
</dbReference>
<dbReference type="Gene3D" id="3.40.50.720">
    <property type="entry name" value="NAD(P)-binding Rossmann-like Domain"/>
    <property type="match status" value="1"/>
</dbReference>
<keyword evidence="2 4" id="KW-0028">Amino-acid biosynthesis</keyword>
<evidence type="ECO:0000256" key="1">
    <source>
        <dbReference type="ARBA" id="ARBA00005525"/>
    </source>
</evidence>
<dbReference type="SUPFAM" id="SSF51735">
    <property type="entry name" value="NAD(P)-binding Rossmann-fold domains"/>
    <property type="match status" value="1"/>
</dbReference>
<evidence type="ECO:0000313" key="8">
    <source>
        <dbReference type="Proteomes" id="UP001185028"/>
    </source>
</evidence>
<dbReference type="InterPro" id="IPR053790">
    <property type="entry name" value="P5CR-like_CS"/>
</dbReference>
<comment type="caution">
    <text evidence="7">The sequence shown here is derived from an EMBL/GenBank/DDBJ whole genome shotgun (WGS) entry which is preliminary data.</text>
</comment>
<dbReference type="EC" id="1.5.1.2" evidence="2 3"/>
<accession>A0ABU1IUZ8</accession>
<dbReference type="PANTHER" id="PTHR11645">
    <property type="entry name" value="PYRROLINE-5-CARBOXYLATE REDUCTASE"/>
    <property type="match status" value="1"/>
</dbReference>
<dbReference type="GO" id="GO:0004735">
    <property type="term" value="F:pyrroline-5-carboxylate reductase activity"/>
    <property type="evidence" value="ECO:0007669"/>
    <property type="project" value="UniProtKB-EC"/>
</dbReference>
<dbReference type="InterPro" id="IPR000304">
    <property type="entry name" value="Pyrroline-COOH_reductase"/>
</dbReference>
<organism evidence="7 8">
    <name type="scientific">Paenibacillus hunanensis</name>
    <dbReference type="NCBI Taxonomy" id="539262"/>
    <lineage>
        <taxon>Bacteria</taxon>
        <taxon>Bacillati</taxon>
        <taxon>Bacillota</taxon>
        <taxon>Bacilli</taxon>
        <taxon>Bacillales</taxon>
        <taxon>Paenibacillaceae</taxon>
        <taxon>Paenibacillus</taxon>
    </lineage>
</organism>
<protein>
    <recommendedName>
        <fullName evidence="2 3">Pyrroline-5-carboxylate reductase</fullName>
        <shortName evidence="2">P5C reductase</shortName>
        <shortName evidence="2">P5CR</shortName>
        <ecNumber evidence="2 3">1.5.1.2</ecNumber>
    </recommendedName>
    <alternativeName>
        <fullName evidence="2">PCA reductase</fullName>
    </alternativeName>
</protein>
<dbReference type="InterPro" id="IPR008927">
    <property type="entry name" value="6-PGluconate_DH-like_C_sf"/>
</dbReference>
<comment type="similarity">
    <text evidence="1 2 4">Belongs to the pyrroline-5-carboxylate reductase family.</text>
</comment>
<evidence type="ECO:0000313" key="7">
    <source>
        <dbReference type="EMBL" id="MDR6243070.1"/>
    </source>
</evidence>
<comment type="function">
    <text evidence="2">Catalyzes the reduction of 1-pyrroline-5-carboxylate (PCA) to L-proline.</text>
</comment>